<keyword evidence="3" id="KW-1185">Reference proteome</keyword>
<proteinExistence type="predicted"/>
<feature type="compositionally biased region" description="Polar residues" evidence="1">
    <location>
        <begin position="91"/>
        <end position="102"/>
    </location>
</feature>
<reference evidence="3" key="1">
    <citation type="journal article" date="2017" name="Nat. Ecol. Evol.">
        <title>Genome expansion and lineage-specific genetic innovations in the forest pathogenic fungi Armillaria.</title>
        <authorList>
            <person name="Sipos G."/>
            <person name="Prasanna A.N."/>
            <person name="Walter M.C."/>
            <person name="O'Connor E."/>
            <person name="Balint B."/>
            <person name="Krizsan K."/>
            <person name="Kiss B."/>
            <person name="Hess J."/>
            <person name="Varga T."/>
            <person name="Slot J."/>
            <person name="Riley R."/>
            <person name="Boka B."/>
            <person name="Rigling D."/>
            <person name="Barry K."/>
            <person name="Lee J."/>
            <person name="Mihaltcheva S."/>
            <person name="LaButti K."/>
            <person name="Lipzen A."/>
            <person name="Waldron R."/>
            <person name="Moloney N.M."/>
            <person name="Sperisen C."/>
            <person name="Kredics L."/>
            <person name="Vagvoelgyi C."/>
            <person name="Patrignani A."/>
            <person name="Fitzpatrick D."/>
            <person name="Nagy I."/>
            <person name="Doyle S."/>
            <person name="Anderson J.B."/>
            <person name="Grigoriev I.V."/>
            <person name="Gueldener U."/>
            <person name="Muensterkoetter M."/>
            <person name="Nagy L.G."/>
        </authorList>
    </citation>
    <scope>NUCLEOTIDE SEQUENCE [LARGE SCALE GENOMIC DNA]</scope>
    <source>
        <strain evidence="3">C18/9</strain>
    </source>
</reference>
<organism evidence="2 3">
    <name type="scientific">Armillaria ostoyae</name>
    <name type="common">Armillaria root rot fungus</name>
    <dbReference type="NCBI Taxonomy" id="47428"/>
    <lineage>
        <taxon>Eukaryota</taxon>
        <taxon>Fungi</taxon>
        <taxon>Dikarya</taxon>
        <taxon>Basidiomycota</taxon>
        <taxon>Agaricomycotina</taxon>
        <taxon>Agaricomycetes</taxon>
        <taxon>Agaricomycetidae</taxon>
        <taxon>Agaricales</taxon>
        <taxon>Marasmiineae</taxon>
        <taxon>Physalacriaceae</taxon>
        <taxon>Armillaria</taxon>
    </lineage>
</organism>
<name>A0A284R923_ARMOS</name>
<dbReference type="OMA" id="VTIIEFR"/>
<evidence type="ECO:0000313" key="2">
    <source>
        <dbReference type="EMBL" id="SJL05221.1"/>
    </source>
</evidence>
<gene>
    <name evidence="2" type="ORF">ARMOST_08587</name>
</gene>
<dbReference type="Proteomes" id="UP000219338">
    <property type="component" value="Unassembled WGS sequence"/>
</dbReference>
<evidence type="ECO:0000256" key="1">
    <source>
        <dbReference type="SAM" id="MobiDB-lite"/>
    </source>
</evidence>
<evidence type="ECO:0000313" key="3">
    <source>
        <dbReference type="Proteomes" id="UP000219338"/>
    </source>
</evidence>
<protein>
    <submittedName>
        <fullName evidence="2">Uncharacterized protein</fullName>
    </submittedName>
</protein>
<dbReference type="OrthoDB" id="2743634at2759"/>
<feature type="region of interest" description="Disordered" evidence="1">
    <location>
        <begin position="68"/>
        <end position="109"/>
    </location>
</feature>
<dbReference type="EMBL" id="FUEG01000006">
    <property type="protein sequence ID" value="SJL05221.1"/>
    <property type="molecule type" value="Genomic_DNA"/>
</dbReference>
<accession>A0A284R923</accession>
<dbReference type="AlphaFoldDB" id="A0A284R923"/>
<sequence>MQATIAFPVVDKENISNVASKRNLRKRTITTVDGEAIDLSKEFEATSSVVEAMKQRIFQLEDELEAARSAQAQGPPAKRARTGTILDEPQPTASGSVKSGATNKAEEKKRKMQLKKIFDRIKKDCKSDTVKFQGTPKTIKCDEVFEQAEFDGIFGGKGVLIQPTPQNKPKSAVTIIRFSTRAQIAELFGDELKALKGYRWTRGGAPSFAKSIKLGACDVEIRSAELNYSRNNMKCSLKFEVYEVGGGGRSDDKFLW</sequence>